<dbReference type="NCBIfam" id="NF003816">
    <property type="entry name" value="PRK05406.1-5"/>
    <property type="match status" value="1"/>
</dbReference>
<evidence type="ECO:0000313" key="2">
    <source>
        <dbReference type="EMBL" id="QEL65299.1"/>
    </source>
</evidence>
<name>A0A5C1E9I9_9RHOO</name>
<gene>
    <name evidence="1" type="primary">pxpA</name>
    <name evidence="2" type="ORF">OTERR_18230</name>
</gene>
<dbReference type="Proteomes" id="UP000323671">
    <property type="component" value="Chromosome"/>
</dbReference>
<organism evidence="2 3">
    <name type="scientific">Oryzomicrobium terrae</name>
    <dbReference type="NCBI Taxonomy" id="1735038"/>
    <lineage>
        <taxon>Bacteria</taxon>
        <taxon>Pseudomonadati</taxon>
        <taxon>Pseudomonadota</taxon>
        <taxon>Betaproteobacteria</taxon>
        <taxon>Rhodocyclales</taxon>
        <taxon>Rhodocyclaceae</taxon>
        <taxon>Oryzomicrobium</taxon>
    </lineage>
</organism>
<dbReference type="GO" id="GO:0005975">
    <property type="term" value="P:carbohydrate metabolic process"/>
    <property type="evidence" value="ECO:0007669"/>
    <property type="project" value="InterPro"/>
</dbReference>
<keyword evidence="3" id="KW-1185">Reference proteome</keyword>
<reference evidence="2 3" key="1">
    <citation type="submission" date="2017-07" db="EMBL/GenBank/DDBJ databases">
        <title>Complete genome sequence of Oryzomicrobium terrae TPP412.</title>
        <authorList>
            <person name="Chiu L.-W."/>
            <person name="Lo K.-J."/>
            <person name="Tsai Y.-M."/>
            <person name="Lin S.-S."/>
            <person name="Kuo C.-H."/>
            <person name="Liu C.-T."/>
        </authorList>
    </citation>
    <scope>NUCLEOTIDE SEQUENCE [LARGE SCALE GENOMIC DNA]</scope>
    <source>
        <strain evidence="2 3">TPP412</strain>
    </source>
</reference>
<comment type="function">
    <text evidence="1">Catalyzes the cleavage of 5-oxoproline to form L-glutamate coupled to the hydrolysis of ATP to ADP and inorganic phosphate.</text>
</comment>
<comment type="subunit">
    <text evidence="1">Forms a complex composed of PxpA, PxpB and PxpC.</text>
</comment>
<dbReference type="KEGG" id="otr:OTERR_18230"/>
<dbReference type="RefSeq" id="WP_149425583.1">
    <property type="nucleotide sequence ID" value="NZ_CP022579.1"/>
</dbReference>
<dbReference type="InterPro" id="IPR005501">
    <property type="entry name" value="LamB/YcsF/PxpA-like"/>
</dbReference>
<proteinExistence type="inferred from homology"/>
<protein>
    <recommendedName>
        <fullName evidence="1">5-oxoprolinase subunit A</fullName>
        <shortName evidence="1">5-OPase subunit A</shortName>
        <ecNumber evidence="1">3.5.2.9</ecNumber>
    </recommendedName>
    <alternativeName>
        <fullName evidence="1">5-oxoprolinase (ATP-hydrolyzing) subunit A</fullName>
    </alternativeName>
</protein>
<keyword evidence="1" id="KW-0067">ATP-binding</keyword>
<accession>A0A5C1E9I9</accession>
<comment type="catalytic activity">
    <reaction evidence="1">
        <text>5-oxo-L-proline + ATP + 2 H2O = L-glutamate + ADP + phosphate + H(+)</text>
        <dbReference type="Rhea" id="RHEA:10348"/>
        <dbReference type="ChEBI" id="CHEBI:15377"/>
        <dbReference type="ChEBI" id="CHEBI:15378"/>
        <dbReference type="ChEBI" id="CHEBI:29985"/>
        <dbReference type="ChEBI" id="CHEBI:30616"/>
        <dbReference type="ChEBI" id="CHEBI:43474"/>
        <dbReference type="ChEBI" id="CHEBI:58402"/>
        <dbReference type="ChEBI" id="CHEBI:456216"/>
        <dbReference type="EC" id="3.5.2.9"/>
    </reaction>
</comment>
<dbReference type="GO" id="GO:0017168">
    <property type="term" value="F:5-oxoprolinase (ATP-hydrolyzing) activity"/>
    <property type="evidence" value="ECO:0007669"/>
    <property type="project" value="UniProtKB-UniRule"/>
</dbReference>
<keyword evidence="1" id="KW-0547">Nucleotide-binding</keyword>
<dbReference type="CDD" id="cd10787">
    <property type="entry name" value="LamB_YcsF_like"/>
    <property type="match status" value="1"/>
</dbReference>
<dbReference type="AlphaFoldDB" id="A0A5C1E9I9"/>
<sequence>MPHELNLNADLGESFGAWSMGRDQELLPLVGSANIACGFHAGDPLVMRKTVRAALDNGVSLGAHPAFPDLQGFGRRKMVIPAPELEAMVIYQLGALAGMARAEGGTLTHVKPHGALNNMACEDIALARAVVRAVRQFDAELILLAPALSHLADAGKETGLRVALEVFADRAYDEAGNLAPRSQPGAVLHDPRDCVAHVQRMIEAGGLITTSGKVLPTPFHSICVHGDNAEAVEAAAAIRHALESRGHPIKPLPHLSALTRT</sequence>
<dbReference type="Pfam" id="PF03746">
    <property type="entry name" value="LamB_YcsF"/>
    <property type="match status" value="1"/>
</dbReference>
<dbReference type="NCBIfam" id="NF003814">
    <property type="entry name" value="PRK05406.1-3"/>
    <property type="match status" value="1"/>
</dbReference>
<dbReference type="EMBL" id="CP022579">
    <property type="protein sequence ID" value="QEL65299.1"/>
    <property type="molecule type" value="Genomic_DNA"/>
</dbReference>
<comment type="similarity">
    <text evidence="1">Belongs to the LamB/PxpA family.</text>
</comment>
<dbReference type="SUPFAM" id="SSF88713">
    <property type="entry name" value="Glycoside hydrolase/deacetylase"/>
    <property type="match status" value="1"/>
</dbReference>
<dbReference type="HAMAP" id="MF_00691">
    <property type="entry name" value="PxpA"/>
    <property type="match status" value="1"/>
</dbReference>
<keyword evidence="1" id="KW-0378">Hydrolase</keyword>
<evidence type="ECO:0000313" key="3">
    <source>
        <dbReference type="Proteomes" id="UP000323671"/>
    </source>
</evidence>
<dbReference type="PANTHER" id="PTHR30292">
    <property type="entry name" value="UNCHARACTERIZED PROTEIN YBGL-RELATED"/>
    <property type="match status" value="1"/>
</dbReference>
<evidence type="ECO:0000256" key="1">
    <source>
        <dbReference type="HAMAP-Rule" id="MF_00691"/>
    </source>
</evidence>
<dbReference type="Gene3D" id="3.20.20.370">
    <property type="entry name" value="Glycoside hydrolase/deacetylase"/>
    <property type="match status" value="1"/>
</dbReference>
<dbReference type="EC" id="3.5.2.9" evidence="1"/>
<dbReference type="GO" id="GO:0005524">
    <property type="term" value="F:ATP binding"/>
    <property type="evidence" value="ECO:0007669"/>
    <property type="project" value="UniProtKB-UniRule"/>
</dbReference>
<dbReference type="InterPro" id="IPR011330">
    <property type="entry name" value="Glyco_hydro/deAcase_b/a-brl"/>
</dbReference>
<dbReference type="PANTHER" id="PTHR30292:SF0">
    <property type="entry name" value="5-OXOPROLINASE SUBUNIT A"/>
    <property type="match status" value="1"/>
</dbReference>